<reference evidence="3" key="1">
    <citation type="submission" date="2014-04" db="EMBL/GenBank/DDBJ databases">
        <title>Evolutionary Origins and Diversification of the Mycorrhizal Mutualists.</title>
        <authorList>
            <consortium name="DOE Joint Genome Institute"/>
            <consortium name="Mycorrhizal Genomics Consortium"/>
            <person name="Kohler A."/>
            <person name="Kuo A."/>
            <person name="Nagy L.G."/>
            <person name="Floudas D."/>
            <person name="Copeland A."/>
            <person name="Barry K.W."/>
            <person name="Cichocki N."/>
            <person name="Veneault-Fourrey C."/>
            <person name="LaButti K."/>
            <person name="Lindquist E.A."/>
            <person name="Lipzen A."/>
            <person name="Lundell T."/>
            <person name="Morin E."/>
            <person name="Murat C."/>
            <person name="Riley R."/>
            <person name="Ohm R."/>
            <person name="Sun H."/>
            <person name="Tunlid A."/>
            <person name="Henrissat B."/>
            <person name="Grigoriev I.V."/>
            <person name="Hibbett D.S."/>
            <person name="Martin F."/>
        </authorList>
    </citation>
    <scope>NUCLEOTIDE SEQUENCE [LARGE SCALE GENOMIC DNA]</scope>
    <source>
        <strain evidence="3">FD-334 SS-4</strain>
    </source>
</reference>
<sequence>MPLRFRDFRQALCLVMTLLSGISFCSGIYLSKFFVRRGMLWLLLSVEVTNFLRSIWSGIRKPLFSMPQSVASEAIGLFVLFPFQLIIACLLSSLPPRPNMPHPAFETLRISAVSGAILHMIYTASLVAIAMLTVPAFDADVWLRDIDSSPSPFPVSIIFAYAFPWIARRFEATRPFVQQPINEEPPSIPCLPTCPPTCAVHENRARVVQKPLDANVEQGISGEAADVAPPMLEIKQPPVLPHTLVRIPNAAERRNSIYVDLQLSN</sequence>
<evidence type="ECO:0000256" key="1">
    <source>
        <dbReference type="SAM" id="Phobius"/>
    </source>
</evidence>
<keyword evidence="1" id="KW-0472">Membrane</keyword>
<dbReference type="Proteomes" id="UP000054270">
    <property type="component" value="Unassembled WGS sequence"/>
</dbReference>
<keyword evidence="3" id="KW-1185">Reference proteome</keyword>
<dbReference type="OrthoDB" id="2998233at2759"/>
<evidence type="ECO:0000313" key="2">
    <source>
        <dbReference type="EMBL" id="KJA27695.1"/>
    </source>
</evidence>
<feature type="transmembrane region" description="Helical" evidence="1">
    <location>
        <begin position="149"/>
        <end position="167"/>
    </location>
</feature>
<proteinExistence type="predicted"/>
<name>A0A0D2Q7M0_HYPSF</name>
<evidence type="ECO:0000313" key="3">
    <source>
        <dbReference type="Proteomes" id="UP000054270"/>
    </source>
</evidence>
<gene>
    <name evidence="2" type="ORF">HYPSUDRAFT_868797</name>
</gene>
<accession>A0A0D2Q7M0</accession>
<dbReference type="EMBL" id="KN817523">
    <property type="protein sequence ID" value="KJA27695.1"/>
    <property type="molecule type" value="Genomic_DNA"/>
</dbReference>
<feature type="transmembrane region" description="Helical" evidence="1">
    <location>
        <begin position="74"/>
        <end position="94"/>
    </location>
</feature>
<dbReference type="AlphaFoldDB" id="A0A0D2Q7M0"/>
<keyword evidence="1" id="KW-0812">Transmembrane</keyword>
<organism evidence="2 3">
    <name type="scientific">Hypholoma sublateritium (strain FD-334 SS-4)</name>
    <dbReference type="NCBI Taxonomy" id="945553"/>
    <lineage>
        <taxon>Eukaryota</taxon>
        <taxon>Fungi</taxon>
        <taxon>Dikarya</taxon>
        <taxon>Basidiomycota</taxon>
        <taxon>Agaricomycotina</taxon>
        <taxon>Agaricomycetes</taxon>
        <taxon>Agaricomycetidae</taxon>
        <taxon>Agaricales</taxon>
        <taxon>Agaricineae</taxon>
        <taxon>Strophariaceae</taxon>
        <taxon>Hypholoma</taxon>
    </lineage>
</organism>
<feature type="transmembrane region" description="Helical" evidence="1">
    <location>
        <begin position="12"/>
        <end position="35"/>
    </location>
</feature>
<dbReference type="OMA" id="IACACIG"/>
<feature type="transmembrane region" description="Helical" evidence="1">
    <location>
        <begin position="115"/>
        <end position="137"/>
    </location>
</feature>
<protein>
    <recommendedName>
        <fullName evidence="4">Transmembrane protein</fullName>
    </recommendedName>
</protein>
<evidence type="ECO:0008006" key="4">
    <source>
        <dbReference type="Google" id="ProtNLM"/>
    </source>
</evidence>
<keyword evidence="1" id="KW-1133">Transmembrane helix</keyword>